<dbReference type="SUPFAM" id="SSF53067">
    <property type="entry name" value="Actin-like ATPase domain"/>
    <property type="match status" value="2"/>
</dbReference>
<dbReference type="InterPro" id="IPR040607">
    <property type="entry name" value="ALP_N"/>
</dbReference>
<evidence type="ECO:0000259" key="1">
    <source>
        <dbReference type="Pfam" id="PF17989"/>
    </source>
</evidence>
<dbReference type="EMBL" id="JAOCDG010000003">
    <property type="protein sequence ID" value="MDH0686963.1"/>
    <property type="molecule type" value="Genomic_DNA"/>
</dbReference>
<dbReference type="AlphaFoldDB" id="A0ABD4XVS9"/>
<organism evidence="3 4">
    <name type="scientific">Stutzerimonas stutzeri</name>
    <name type="common">Pseudomonas stutzeri</name>
    <dbReference type="NCBI Taxonomy" id="316"/>
    <lineage>
        <taxon>Bacteria</taxon>
        <taxon>Pseudomonadati</taxon>
        <taxon>Pseudomonadota</taxon>
        <taxon>Gammaproteobacteria</taxon>
        <taxon>Pseudomonadales</taxon>
        <taxon>Pseudomonadaceae</taxon>
        <taxon>Stutzerimonas</taxon>
    </lineage>
</organism>
<dbReference type="Pfam" id="PF21522">
    <property type="entry name" value="MreB-like_C"/>
    <property type="match status" value="1"/>
</dbReference>
<comment type="caution">
    <text evidence="3">The sequence shown here is derived from an EMBL/GenBank/DDBJ whole genome shotgun (WGS) entry which is preliminary data.</text>
</comment>
<dbReference type="Proteomes" id="UP001161139">
    <property type="component" value="Unassembled WGS sequence"/>
</dbReference>
<gene>
    <name evidence="3" type="ORF">N5D09_02540</name>
</gene>
<name>A0ABD4XVS9_STUST</name>
<accession>A0ABD4XVS9</accession>
<evidence type="ECO:0000313" key="3">
    <source>
        <dbReference type="EMBL" id="MDH0686963.1"/>
    </source>
</evidence>
<evidence type="ECO:0000313" key="4">
    <source>
        <dbReference type="Proteomes" id="UP001161139"/>
    </source>
</evidence>
<proteinExistence type="predicted"/>
<sequence length="346" mass="37428">MKKFAVGADIGCNYAKLYAGKGAQIAIRSTVSTKPQIGVSMGGNGPDEIVIQIEDSIYAVGPKVADPIDTRFASYYTSDINAALAMAVLLRQFGDLSDASIDAVFGMPLNVFYNSRGEINSKLIEERAKAWRRPAAVQPGSKEMRLPKNGSVFGNLNGASEGVAVYLDYMMNEDGEFQHASEELVVVADVGGNTTDVALLENGNLLFNGTSNSFEAGALHLYERVATSARDLMGLMRTPPLHAVEKAIREEGGWLTIGNNKANIRDIVAAERRALVNEIVPRIEKIVTKRVDELSTILFAGGAAKLLEEDLRHVQVGNAKVVVVEDPQFANARGYYKLARHLAAQE</sequence>
<evidence type="ECO:0000259" key="2">
    <source>
        <dbReference type="Pfam" id="PF21522"/>
    </source>
</evidence>
<reference evidence="3" key="1">
    <citation type="submission" date="2022-09" db="EMBL/GenBank/DDBJ databases">
        <title>Intensive care unit water sources are persistently colonized with multi-drug resistant bacteria and are the site of extensive horizontal gene transfer of antibiotic resistance genes.</title>
        <authorList>
            <person name="Diorio-Toth L."/>
        </authorList>
    </citation>
    <scope>NUCLEOTIDE SEQUENCE</scope>
    <source>
        <strain evidence="3">GD03864</strain>
    </source>
</reference>
<dbReference type="Gene3D" id="3.30.420.40">
    <property type="match status" value="2"/>
</dbReference>
<feature type="domain" description="Actin homologue MreB-like C-terminal" evidence="2">
    <location>
        <begin position="187"/>
        <end position="312"/>
    </location>
</feature>
<dbReference type="InterPro" id="IPR049067">
    <property type="entry name" value="MreB-like_C"/>
</dbReference>
<protein>
    <submittedName>
        <fullName evidence="3">ParM/StbA family protein</fullName>
    </submittedName>
</protein>
<feature type="domain" description="Actin-like protein N-terminal" evidence="1">
    <location>
        <begin position="7"/>
        <end position="124"/>
    </location>
</feature>
<dbReference type="RefSeq" id="WP_034023933.1">
    <property type="nucleotide sequence ID" value="NZ_JAOCDG010000003.1"/>
</dbReference>
<dbReference type="Pfam" id="PF17989">
    <property type="entry name" value="ALP_N"/>
    <property type="match status" value="1"/>
</dbReference>
<dbReference type="InterPro" id="IPR043129">
    <property type="entry name" value="ATPase_NBD"/>
</dbReference>